<comment type="caution">
    <text evidence="1">The sequence shown here is derived from an EMBL/GenBank/DDBJ whole genome shotgun (WGS) entry which is preliminary data.</text>
</comment>
<reference evidence="1" key="1">
    <citation type="submission" date="2019-08" db="EMBL/GenBank/DDBJ databases">
        <title>The genome of the North American firefly Photinus pyralis.</title>
        <authorList>
            <consortium name="Photinus pyralis genome working group"/>
            <person name="Fallon T.R."/>
            <person name="Sander Lower S.E."/>
            <person name="Weng J.-K."/>
        </authorList>
    </citation>
    <scope>NUCLEOTIDE SEQUENCE</scope>
    <source>
        <strain evidence="1">TRF0915ILg1</strain>
        <tissue evidence="1">Whole body</tissue>
    </source>
</reference>
<accession>A0A8K0CAF1</accession>
<gene>
    <name evidence="1" type="ORF">ILUMI_22548</name>
</gene>
<organism evidence="1 2">
    <name type="scientific">Ignelater luminosus</name>
    <name type="common">Cucubano</name>
    <name type="synonym">Pyrophorus luminosus</name>
    <dbReference type="NCBI Taxonomy" id="2038154"/>
    <lineage>
        <taxon>Eukaryota</taxon>
        <taxon>Metazoa</taxon>
        <taxon>Ecdysozoa</taxon>
        <taxon>Arthropoda</taxon>
        <taxon>Hexapoda</taxon>
        <taxon>Insecta</taxon>
        <taxon>Pterygota</taxon>
        <taxon>Neoptera</taxon>
        <taxon>Endopterygota</taxon>
        <taxon>Coleoptera</taxon>
        <taxon>Polyphaga</taxon>
        <taxon>Elateriformia</taxon>
        <taxon>Elateroidea</taxon>
        <taxon>Elateridae</taxon>
        <taxon>Agrypninae</taxon>
        <taxon>Pyrophorini</taxon>
        <taxon>Ignelater</taxon>
    </lineage>
</organism>
<dbReference type="EMBL" id="VTPC01090338">
    <property type="protein sequence ID" value="KAF2883614.1"/>
    <property type="molecule type" value="Genomic_DNA"/>
</dbReference>
<evidence type="ECO:0000313" key="2">
    <source>
        <dbReference type="Proteomes" id="UP000801492"/>
    </source>
</evidence>
<dbReference type="AlphaFoldDB" id="A0A8K0CAF1"/>
<protein>
    <submittedName>
        <fullName evidence="1">Uncharacterized protein</fullName>
    </submittedName>
</protein>
<proteinExistence type="predicted"/>
<sequence>MLANSVPWESDGSEEKDDVLLLLSFCHNNNKRKRKWVHDVNLKRKEFGEVNHLMKHLREDEDKFKRYFRMNSTQFDNILSLIKADIEKKNLNYKESISEEQRLALCLR</sequence>
<dbReference type="Proteomes" id="UP000801492">
    <property type="component" value="Unassembled WGS sequence"/>
</dbReference>
<keyword evidence="2" id="KW-1185">Reference proteome</keyword>
<dbReference type="OrthoDB" id="8195499at2759"/>
<name>A0A8K0CAF1_IGNLU</name>
<evidence type="ECO:0000313" key="1">
    <source>
        <dbReference type="EMBL" id="KAF2883614.1"/>
    </source>
</evidence>